<name>X0XV90_9ZZZZ</name>
<keyword evidence="2" id="KW-0472">Membrane</keyword>
<reference evidence="3" key="1">
    <citation type="journal article" date="2014" name="Front. Microbiol.">
        <title>High frequency of phylogenetically diverse reductive dehalogenase-homologous genes in deep subseafloor sedimentary metagenomes.</title>
        <authorList>
            <person name="Kawai M."/>
            <person name="Futagami T."/>
            <person name="Toyoda A."/>
            <person name="Takaki Y."/>
            <person name="Nishi S."/>
            <person name="Hori S."/>
            <person name="Arai W."/>
            <person name="Tsubouchi T."/>
            <person name="Morono Y."/>
            <person name="Uchiyama I."/>
            <person name="Ito T."/>
            <person name="Fujiyama A."/>
            <person name="Inagaki F."/>
            <person name="Takami H."/>
        </authorList>
    </citation>
    <scope>NUCLEOTIDE SEQUENCE</scope>
    <source>
        <strain evidence="3">Expedition CK06-06</strain>
    </source>
</reference>
<gene>
    <name evidence="3" type="ORF">S01H1_64090</name>
</gene>
<feature type="non-terminal residue" evidence="3">
    <location>
        <position position="207"/>
    </location>
</feature>
<organism evidence="3">
    <name type="scientific">marine sediment metagenome</name>
    <dbReference type="NCBI Taxonomy" id="412755"/>
    <lineage>
        <taxon>unclassified sequences</taxon>
        <taxon>metagenomes</taxon>
        <taxon>ecological metagenomes</taxon>
    </lineage>
</organism>
<evidence type="ECO:0000256" key="2">
    <source>
        <dbReference type="SAM" id="Phobius"/>
    </source>
</evidence>
<comment type="caution">
    <text evidence="3">The sequence shown here is derived from an EMBL/GenBank/DDBJ whole genome shotgun (WGS) entry which is preliminary data.</text>
</comment>
<evidence type="ECO:0000313" key="3">
    <source>
        <dbReference type="EMBL" id="GAG40468.1"/>
    </source>
</evidence>
<protein>
    <submittedName>
        <fullName evidence="3">Uncharacterized protein</fullName>
    </submittedName>
</protein>
<feature type="region of interest" description="Disordered" evidence="1">
    <location>
        <begin position="28"/>
        <end position="53"/>
    </location>
</feature>
<dbReference type="AlphaFoldDB" id="X0XV90"/>
<sequence length="207" mass="23254">MDFIVQPPHDVLPSIQSFQEINCEKLKTDLQPDVRGGERGRRNEPASDSRDLDTVEQEILHRIDAQAKADLEIFTGEMQSYARRLGTISHEGYAGEIRGKLRSTLADFKAEVHQGRDELYSQRRQIVDLDDDYERFRRQHGISHSADYPVSRVLHWSIILLLMIGEGILNGLMLKRGLEGGLIAGIGIAFAISVVNVGFLGLFLGSR</sequence>
<feature type="transmembrane region" description="Helical" evidence="2">
    <location>
        <begin position="153"/>
        <end position="174"/>
    </location>
</feature>
<feature type="transmembrane region" description="Helical" evidence="2">
    <location>
        <begin position="181"/>
        <end position="204"/>
    </location>
</feature>
<proteinExistence type="predicted"/>
<keyword evidence="2" id="KW-1133">Transmembrane helix</keyword>
<accession>X0XV90</accession>
<keyword evidence="2" id="KW-0812">Transmembrane</keyword>
<dbReference type="EMBL" id="BARS01042227">
    <property type="protein sequence ID" value="GAG40468.1"/>
    <property type="molecule type" value="Genomic_DNA"/>
</dbReference>
<evidence type="ECO:0000256" key="1">
    <source>
        <dbReference type="SAM" id="MobiDB-lite"/>
    </source>
</evidence>